<accession>A0ABY7BYQ4</accession>
<name>A0ABY7BYQ4_9HYPH</name>
<protein>
    <submittedName>
        <fullName evidence="2">Uncharacterized protein</fullName>
    </submittedName>
</protein>
<sequence>MRNLVIAAAIALATTITAGASAEARDIRVVIGNGHGHHDVVGKHRAPVVLHRDRYREHCVTKKVVTFRHHKRIVTMKKVCR</sequence>
<reference evidence="2" key="1">
    <citation type="submission" date="2022-12" db="EMBL/GenBank/DDBJ databases">
        <title>Jiella pelagia sp. nov., isolated from phosphonate enriched culture of Northwest Pacific surface seawater.</title>
        <authorList>
            <person name="Shin D.Y."/>
            <person name="Hwang C.Y."/>
        </authorList>
    </citation>
    <scope>NUCLEOTIDE SEQUENCE</scope>
    <source>
        <strain evidence="2">HL-NP1</strain>
    </source>
</reference>
<organism evidence="2 3">
    <name type="scientific">Jiella pelagia</name>
    <dbReference type="NCBI Taxonomy" id="2986949"/>
    <lineage>
        <taxon>Bacteria</taxon>
        <taxon>Pseudomonadati</taxon>
        <taxon>Pseudomonadota</taxon>
        <taxon>Alphaproteobacteria</taxon>
        <taxon>Hyphomicrobiales</taxon>
        <taxon>Aurantimonadaceae</taxon>
        <taxon>Jiella</taxon>
    </lineage>
</organism>
<dbReference type="RefSeq" id="WP_268881318.1">
    <property type="nucleotide sequence ID" value="NZ_CP114029.1"/>
</dbReference>
<gene>
    <name evidence="2" type="ORF">OH818_27330</name>
</gene>
<evidence type="ECO:0000313" key="3">
    <source>
        <dbReference type="Proteomes" id="UP001164020"/>
    </source>
</evidence>
<feature type="signal peptide" evidence="1">
    <location>
        <begin position="1"/>
        <end position="22"/>
    </location>
</feature>
<keyword evidence="3" id="KW-1185">Reference proteome</keyword>
<keyword evidence="1" id="KW-0732">Signal</keyword>
<dbReference type="Proteomes" id="UP001164020">
    <property type="component" value="Chromosome"/>
</dbReference>
<feature type="chain" id="PRO_5045386763" evidence="1">
    <location>
        <begin position="23"/>
        <end position="81"/>
    </location>
</feature>
<evidence type="ECO:0000256" key="1">
    <source>
        <dbReference type="SAM" id="SignalP"/>
    </source>
</evidence>
<dbReference type="EMBL" id="CP114029">
    <property type="protein sequence ID" value="WAP68883.1"/>
    <property type="molecule type" value="Genomic_DNA"/>
</dbReference>
<proteinExistence type="predicted"/>
<evidence type="ECO:0000313" key="2">
    <source>
        <dbReference type="EMBL" id="WAP68883.1"/>
    </source>
</evidence>